<feature type="region of interest" description="Disordered" evidence="1">
    <location>
        <begin position="632"/>
        <end position="690"/>
    </location>
</feature>
<dbReference type="STRING" id="1296120.A0A1B9GYG7"/>
<feature type="compositionally biased region" description="Acidic residues" evidence="1">
    <location>
        <begin position="665"/>
        <end position="675"/>
    </location>
</feature>
<feature type="compositionally biased region" description="Polar residues" evidence="1">
    <location>
        <begin position="108"/>
        <end position="122"/>
    </location>
</feature>
<feature type="compositionally biased region" description="Basic and acidic residues" evidence="1">
    <location>
        <begin position="454"/>
        <end position="465"/>
    </location>
</feature>
<feature type="compositionally biased region" description="Low complexity" evidence="1">
    <location>
        <begin position="71"/>
        <end position="86"/>
    </location>
</feature>
<feature type="compositionally biased region" description="Pro residues" evidence="1">
    <location>
        <begin position="238"/>
        <end position="253"/>
    </location>
</feature>
<reference evidence="3" key="2">
    <citation type="submission" date="2013-12" db="EMBL/GenBank/DDBJ databases">
        <title>Evolution of pathogenesis and genome organization in the Tremellales.</title>
        <authorList>
            <person name="Cuomo C."/>
            <person name="Litvintseva A."/>
            <person name="Heitman J."/>
            <person name="Chen Y."/>
            <person name="Sun S."/>
            <person name="Springer D."/>
            <person name="Dromer F."/>
            <person name="Young S."/>
            <person name="Zeng Q."/>
            <person name="Chapman S."/>
            <person name="Gujja S."/>
            <person name="Saif S."/>
            <person name="Birren B."/>
        </authorList>
    </citation>
    <scope>NUCLEOTIDE SEQUENCE [LARGE SCALE GENOMIC DNA]</scope>
    <source>
        <strain evidence="3">BCC8398</strain>
    </source>
</reference>
<feature type="region of interest" description="Disordered" evidence="1">
    <location>
        <begin position="336"/>
        <end position="466"/>
    </location>
</feature>
<dbReference type="Proteomes" id="UP000092666">
    <property type="component" value="Unassembled WGS sequence"/>
</dbReference>
<feature type="compositionally biased region" description="Acidic residues" evidence="1">
    <location>
        <begin position="647"/>
        <end position="657"/>
    </location>
</feature>
<name>A0A1B9GYG7_9TREE</name>
<feature type="compositionally biased region" description="Low complexity" evidence="1">
    <location>
        <begin position="12"/>
        <end position="32"/>
    </location>
</feature>
<feature type="compositionally biased region" description="Pro residues" evidence="1">
    <location>
        <begin position="379"/>
        <end position="390"/>
    </location>
</feature>
<keyword evidence="3" id="KW-1185">Reference proteome</keyword>
<feature type="compositionally biased region" description="Polar residues" evidence="1">
    <location>
        <begin position="336"/>
        <end position="347"/>
    </location>
</feature>
<sequence>MTDPVKPRRKVASQISLAPSPSSSAGPSSSSSTPLGARVKARVDPSNIVSTPSPSSGSGTQFPRPTPRSMPSTLSLRSAPASRSRSPAPPPSSSTPTASSVRIARTPGTPSLTTRPSFTGNVSSGAASSSGTPIPRIRAAKSVVDSPVTSRTTRTPDVRRAGTPTTSSSAAEERRNRARAQSLRSNTGDGKTIAKVRPSIASTNSVPVQPPVPPVPSGSSPHAVPHIPRYTAGTPSIQTPPPQSPLSQSPPRPQTHILSPLAQAPLISPGLGIGMDDGGIHFSRTTWRDRSPDRMSDSGSNIEISSNRSSPTRRSPQRSAVSTAQHALAYILQHPTASAPTSPMQPSTPLPDAFDRTAPRTSGLNAHSRPKLPYNPHMAHPPPLPPPPISPELKTVALPALTPARSSEEWSRAGSSMGQSSSIRKLSGTGSGFSSDLSAEKERDRLSGATAVEVAHEPDREKDGDGEVDVVLGADMEEAKMNRKVADLEISNASLLAINKMLEATKAKQRTEIIKLRRMLRESIAGGSIPSLSHLTAHNTNTILGSPLSLLSPSAESFFDGDGESSGGAGSEAAYFDEEMIDPQLEARWDKIADLVTSMKRRGEAAVEHGKEEIRAGPGRVLGWMEIEENNKNLDRETANHSRTGEGEDDGAGDETIDSIAPSELEGDGGQDEGYGEGGETSREEVDMVI</sequence>
<evidence type="ECO:0000313" key="2">
    <source>
        <dbReference type="EMBL" id="OCF36084.1"/>
    </source>
</evidence>
<feature type="compositionally biased region" description="Basic and acidic residues" evidence="1">
    <location>
        <begin position="286"/>
        <end position="296"/>
    </location>
</feature>
<feature type="compositionally biased region" description="Low complexity" evidence="1">
    <location>
        <begin position="50"/>
        <end position="60"/>
    </location>
</feature>
<dbReference type="AlphaFoldDB" id="A0A1B9GYG7"/>
<dbReference type="EMBL" id="KI669496">
    <property type="protein sequence ID" value="OCF36084.1"/>
    <property type="molecule type" value="Genomic_DNA"/>
</dbReference>
<feature type="compositionally biased region" description="Basic and acidic residues" evidence="1">
    <location>
        <begin position="632"/>
        <end position="646"/>
    </location>
</feature>
<evidence type="ECO:0000256" key="1">
    <source>
        <dbReference type="SAM" id="MobiDB-lite"/>
    </source>
</evidence>
<dbReference type="PANTHER" id="PTHR38701">
    <property type="entry name" value="CHROMOSOME 8, WHOLE GENOME SHOTGUN SEQUENCE"/>
    <property type="match status" value="1"/>
</dbReference>
<feature type="region of interest" description="Disordered" evidence="1">
    <location>
        <begin position="1"/>
        <end position="324"/>
    </location>
</feature>
<feature type="compositionally biased region" description="Low complexity" evidence="1">
    <location>
        <begin position="412"/>
        <end position="422"/>
    </location>
</feature>
<organism evidence="2 3">
    <name type="scientific">Kwoniella heveanensis BCC8398</name>
    <dbReference type="NCBI Taxonomy" id="1296120"/>
    <lineage>
        <taxon>Eukaryota</taxon>
        <taxon>Fungi</taxon>
        <taxon>Dikarya</taxon>
        <taxon>Basidiomycota</taxon>
        <taxon>Agaricomycotina</taxon>
        <taxon>Tremellomycetes</taxon>
        <taxon>Tremellales</taxon>
        <taxon>Cryptococcaceae</taxon>
        <taxon>Kwoniella</taxon>
    </lineage>
</organism>
<proteinExistence type="predicted"/>
<reference evidence="2 3" key="1">
    <citation type="submission" date="2013-07" db="EMBL/GenBank/DDBJ databases">
        <title>The Genome Sequence of Cryptococcus heveanensis BCC8398.</title>
        <authorList>
            <consortium name="The Broad Institute Genome Sequencing Platform"/>
            <person name="Cuomo C."/>
            <person name="Litvintseva A."/>
            <person name="Chen Y."/>
            <person name="Heitman J."/>
            <person name="Sun S."/>
            <person name="Springer D."/>
            <person name="Dromer F."/>
            <person name="Young S.K."/>
            <person name="Zeng Q."/>
            <person name="Gargeya S."/>
            <person name="Fitzgerald M."/>
            <person name="Abouelleil A."/>
            <person name="Alvarado L."/>
            <person name="Berlin A.M."/>
            <person name="Chapman S.B."/>
            <person name="Dewar J."/>
            <person name="Goldberg J."/>
            <person name="Griggs A."/>
            <person name="Gujja S."/>
            <person name="Hansen M."/>
            <person name="Howarth C."/>
            <person name="Imamovic A."/>
            <person name="Larimer J."/>
            <person name="McCowan C."/>
            <person name="Murphy C."/>
            <person name="Pearson M."/>
            <person name="Priest M."/>
            <person name="Roberts A."/>
            <person name="Saif S."/>
            <person name="Shea T."/>
            <person name="Sykes S."/>
            <person name="Wortman J."/>
            <person name="Nusbaum C."/>
            <person name="Birren B."/>
        </authorList>
    </citation>
    <scope>NUCLEOTIDE SEQUENCE [LARGE SCALE GENOMIC DNA]</scope>
    <source>
        <strain evidence="2 3">BCC8398</strain>
    </source>
</reference>
<gene>
    <name evidence="2" type="ORF">I316_01956</name>
</gene>
<feature type="compositionally biased region" description="Low complexity" evidence="1">
    <location>
        <begin position="305"/>
        <end position="319"/>
    </location>
</feature>
<dbReference type="OrthoDB" id="2555519at2759"/>
<protein>
    <submittedName>
        <fullName evidence="2">Uncharacterized protein</fullName>
    </submittedName>
</protein>
<dbReference type="PANTHER" id="PTHR38701:SF1">
    <property type="entry name" value="UP-REGULATED DURING SEPTATION PROTEIN 1 DOMAIN-CONTAINING PROTEIN"/>
    <property type="match status" value="1"/>
</dbReference>
<feature type="compositionally biased region" description="Basic and acidic residues" evidence="1">
    <location>
        <begin position="680"/>
        <end position="690"/>
    </location>
</feature>
<evidence type="ECO:0000313" key="3">
    <source>
        <dbReference type="Proteomes" id="UP000092666"/>
    </source>
</evidence>
<accession>A0A1B9GYG7</accession>